<reference evidence="2 3" key="1">
    <citation type="submission" date="2019-07" db="EMBL/GenBank/DDBJ databases">
        <title>Genomic Encyclopedia of Type Strains, Phase I: the one thousand microbial genomes (KMG-I) project.</title>
        <authorList>
            <person name="Kyrpides N."/>
        </authorList>
    </citation>
    <scope>NUCLEOTIDE SEQUENCE [LARGE SCALE GENOMIC DNA]</scope>
    <source>
        <strain evidence="2 3">DSM 16647</strain>
    </source>
</reference>
<dbReference type="Pfam" id="PF00702">
    <property type="entry name" value="Hydrolase"/>
    <property type="match status" value="1"/>
</dbReference>
<name>A0A5S5AUZ6_9FIRM</name>
<dbReference type="SUPFAM" id="SSF56784">
    <property type="entry name" value="HAD-like"/>
    <property type="match status" value="1"/>
</dbReference>
<organism evidence="2 3">
    <name type="scientific">Thermosediminibacter litoriperuensis</name>
    <dbReference type="NCBI Taxonomy" id="291989"/>
    <lineage>
        <taxon>Bacteria</taxon>
        <taxon>Bacillati</taxon>
        <taxon>Bacillota</taxon>
        <taxon>Clostridia</taxon>
        <taxon>Thermosediminibacterales</taxon>
        <taxon>Thermosediminibacteraceae</taxon>
        <taxon>Thermosediminibacter</taxon>
    </lineage>
</organism>
<proteinExistence type="predicted"/>
<gene>
    <name evidence="2" type="ORF">LZ11_00983</name>
</gene>
<dbReference type="InterPro" id="IPR036412">
    <property type="entry name" value="HAD-like_sf"/>
</dbReference>
<dbReference type="InterPro" id="IPR051540">
    <property type="entry name" value="S-2-haloacid_dehalogenase"/>
</dbReference>
<dbReference type="Gene3D" id="1.10.150.520">
    <property type="match status" value="1"/>
</dbReference>
<dbReference type="OrthoDB" id="9809962at2"/>
<keyword evidence="1" id="KW-0378">Hydrolase</keyword>
<dbReference type="EMBL" id="VNHO01000008">
    <property type="protein sequence ID" value="TYP56704.1"/>
    <property type="molecule type" value="Genomic_DNA"/>
</dbReference>
<dbReference type="InterPro" id="IPR023214">
    <property type="entry name" value="HAD_sf"/>
</dbReference>
<dbReference type="AlphaFoldDB" id="A0A5S5AUZ6"/>
<dbReference type="SFLD" id="SFLDS00003">
    <property type="entry name" value="Haloacid_Dehalogenase"/>
    <property type="match status" value="1"/>
</dbReference>
<evidence type="ECO:0000256" key="1">
    <source>
        <dbReference type="ARBA" id="ARBA00022801"/>
    </source>
</evidence>
<dbReference type="GO" id="GO:0016787">
    <property type="term" value="F:hydrolase activity"/>
    <property type="evidence" value="ECO:0007669"/>
    <property type="project" value="UniProtKB-KW"/>
</dbReference>
<dbReference type="Gene3D" id="3.40.50.1000">
    <property type="entry name" value="HAD superfamily/HAD-like"/>
    <property type="match status" value="1"/>
</dbReference>
<dbReference type="RefSeq" id="WP_148866770.1">
    <property type="nucleotide sequence ID" value="NZ_VNHO01000008.1"/>
</dbReference>
<dbReference type="PANTHER" id="PTHR43316:SF3">
    <property type="entry name" value="HALOACID DEHALOGENASE, TYPE II (AFU_ORTHOLOGUE AFUA_2G07750)-RELATED"/>
    <property type="match status" value="1"/>
</dbReference>
<evidence type="ECO:0000313" key="3">
    <source>
        <dbReference type="Proteomes" id="UP000322294"/>
    </source>
</evidence>
<comment type="caution">
    <text evidence="2">The sequence shown here is derived from an EMBL/GenBank/DDBJ whole genome shotgun (WGS) entry which is preliminary data.</text>
</comment>
<protein>
    <submittedName>
        <fullName evidence="2">FMN phosphatase YigB (HAD superfamily)</fullName>
    </submittedName>
</protein>
<dbReference type="Proteomes" id="UP000322294">
    <property type="component" value="Unassembled WGS sequence"/>
</dbReference>
<evidence type="ECO:0000313" key="2">
    <source>
        <dbReference type="EMBL" id="TYP56704.1"/>
    </source>
</evidence>
<dbReference type="SFLD" id="SFLDG01129">
    <property type="entry name" value="C1.5:_HAD__Beta-PGM__Phosphata"/>
    <property type="match status" value="1"/>
</dbReference>
<accession>A0A5S5AUZ6</accession>
<sequence>MRTLLFDLDGTLLPLDTDEFIGNYMKMLSYELKDLIPPELFVKKLIDSTYAMIHNLDPSKTNKEVFWEHFFKSLDCDKTAVLSRVDEFYIRKFPDLCRVVKKNPLPYRILKEAERLGYELVIATNPIFPEIAIRERLRWINADNIPYRLITTYENMHFAKPHVEYYGEILNIIGADPRECVMVGNDVDEDLIAAELGIKTFLVTDHMINRNNRKPNPDYSGTLEDLFYFIKSLEVNHGERIRRRS</sequence>
<keyword evidence="3" id="KW-1185">Reference proteome</keyword>
<dbReference type="PANTHER" id="PTHR43316">
    <property type="entry name" value="HYDROLASE, HALOACID DELAHOGENASE-RELATED"/>
    <property type="match status" value="1"/>
</dbReference>